<comment type="PTM">
    <text evidence="12">Carboxylation is probably crucial for Mg(2+) binding and, consequently, for the gamma-phosphate positioning of ATP.</text>
</comment>
<dbReference type="InterPro" id="IPR018109">
    <property type="entry name" value="Folylpolyglutamate_synth_CS"/>
</dbReference>
<dbReference type="InterPro" id="IPR036565">
    <property type="entry name" value="Mur-like_cat_sf"/>
</dbReference>
<name>A0ABS4GL68_9BACL</name>
<evidence type="ECO:0000256" key="7">
    <source>
        <dbReference type="ARBA" id="ARBA00022840"/>
    </source>
</evidence>
<dbReference type="SUPFAM" id="SSF53244">
    <property type="entry name" value="MurD-like peptide ligases, peptide-binding domain"/>
    <property type="match status" value="1"/>
</dbReference>
<evidence type="ECO:0000256" key="4">
    <source>
        <dbReference type="ARBA" id="ARBA00022598"/>
    </source>
</evidence>
<evidence type="ECO:0000256" key="13">
    <source>
        <dbReference type="RuleBase" id="RU004135"/>
    </source>
</evidence>
<reference evidence="17 18" key="1">
    <citation type="submission" date="2021-03" db="EMBL/GenBank/DDBJ databases">
        <title>Genomic Encyclopedia of Type Strains, Phase IV (KMG-IV): sequencing the most valuable type-strain genomes for metagenomic binning, comparative biology and taxonomic classification.</title>
        <authorList>
            <person name="Goeker M."/>
        </authorList>
    </citation>
    <scope>NUCLEOTIDE SEQUENCE [LARGE SCALE GENOMIC DNA]</scope>
    <source>
        <strain evidence="17 18">DSM 24738</strain>
    </source>
</reference>
<dbReference type="RefSeq" id="WP_209808732.1">
    <property type="nucleotide sequence ID" value="NZ_JAGGKT010000001.1"/>
</dbReference>
<dbReference type="InterPro" id="IPR035911">
    <property type="entry name" value="MurE/MurF_N"/>
</dbReference>
<dbReference type="PANTHER" id="PTHR23135">
    <property type="entry name" value="MUR LIGASE FAMILY MEMBER"/>
    <property type="match status" value="1"/>
</dbReference>
<dbReference type="Pfam" id="PF02875">
    <property type="entry name" value="Mur_ligase_C"/>
    <property type="match status" value="1"/>
</dbReference>
<dbReference type="Gene3D" id="3.90.190.20">
    <property type="entry name" value="Mur ligase, C-terminal domain"/>
    <property type="match status" value="1"/>
</dbReference>
<dbReference type="PANTHER" id="PTHR23135:SF4">
    <property type="entry name" value="UDP-N-ACETYLMURAMOYL-L-ALANYL-D-GLUTAMATE--2,6-DIAMINOPIMELATE LIGASE MURE HOMOLOG, CHLOROPLASTIC"/>
    <property type="match status" value="1"/>
</dbReference>
<evidence type="ECO:0000256" key="2">
    <source>
        <dbReference type="ARBA" id="ARBA00005898"/>
    </source>
</evidence>
<evidence type="ECO:0000256" key="11">
    <source>
        <dbReference type="ARBA" id="ARBA00023316"/>
    </source>
</evidence>
<dbReference type="EC" id="6.3.2.13" evidence="12"/>
<dbReference type="InterPro" id="IPR036615">
    <property type="entry name" value="Mur_ligase_C_dom_sf"/>
</dbReference>
<evidence type="ECO:0000259" key="15">
    <source>
        <dbReference type="Pfam" id="PF02875"/>
    </source>
</evidence>
<feature type="domain" description="Mur ligase C-terminal" evidence="15">
    <location>
        <begin position="335"/>
        <end position="462"/>
    </location>
</feature>
<keyword evidence="18" id="KW-1185">Reference proteome</keyword>
<keyword evidence="8 12" id="KW-0133">Cell shape</keyword>
<dbReference type="Pfam" id="PF01225">
    <property type="entry name" value="Mur_ligase"/>
    <property type="match status" value="1"/>
</dbReference>
<keyword evidence="5 12" id="KW-0132">Cell division</keyword>
<keyword evidence="10 12" id="KW-0131">Cell cycle</keyword>
<keyword evidence="3 12" id="KW-0963">Cytoplasm</keyword>
<keyword evidence="6 12" id="KW-0547">Nucleotide-binding</keyword>
<evidence type="ECO:0000259" key="16">
    <source>
        <dbReference type="Pfam" id="PF08245"/>
    </source>
</evidence>
<protein>
    <recommendedName>
        <fullName evidence="12">UDP-N-acetylmuramoyl-L-alanyl-D-glutamate--2,6-diaminopimelate ligase</fullName>
        <ecNumber evidence="12">6.3.2.13</ecNumber>
    </recommendedName>
    <alternativeName>
        <fullName evidence="12">Meso-A2pm-adding enzyme</fullName>
    </alternativeName>
    <alternativeName>
        <fullName evidence="12">Meso-diaminopimelate-adding enzyme</fullName>
    </alternativeName>
    <alternativeName>
        <fullName evidence="12">UDP-MurNAc-L-Ala-D-Glu:meso-diaminopimelate ligase</fullName>
    </alternativeName>
    <alternativeName>
        <fullName evidence="12">UDP-MurNAc-tripeptide synthetase</fullName>
    </alternativeName>
    <alternativeName>
        <fullName evidence="12">UDP-N-acetylmuramyl-tripeptide synthetase</fullName>
    </alternativeName>
</protein>
<feature type="binding site" evidence="12">
    <location>
        <position position="178"/>
    </location>
    <ligand>
        <name>UDP-N-acetyl-alpha-D-muramoyl-L-alanyl-D-glutamate</name>
        <dbReference type="ChEBI" id="CHEBI:83900"/>
    </ligand>
</feature>
<comment type="subcellular location">
    <subcellularLocation>
        <location evidence="12 13">Cytoplasm</location>
    </subcellularLocation>
</comment>
<evidence type="ECO:0000313" key="17">
    <source>
        <dbReference type="EMBL" id="MBP1930655.1"/>
    </source>
</evidence>
<keyword evidence="12" id="KW-0460">Magnesium</keyword>
<comment type="similarity">
    <text evidence="2 12">Belongs to the MurCDEF family. MurE subfamily.</text>
</comment>
<feature type="binding site" evidence="12">
    <location>
        <position position="186"/>
    </location>
    <ligand>
        <name>UDP-N-acetyl-alpha-D-muramoyl-L-alanyl-D-glutamate</name>
        <dbReference type="ChEBI" id="CHEBI:83900"/>
    </ligand>
</feature>
<sequence>MILRDLLSSLHLYELTRGNPDIEIAGIETDSRKIKPGYLFVALKGFTVDGHQYISKALDNGACAVLVESEDTLSETCIRVPDTKKALAILADRFYNYPTHRLKLMGVTGTNGKTTITHIVEKILQDAGSRAGIIGTIQMRFGEEIQEVKNTTPESLELQRLIAYMADKGATHACIEVSSHALELGRVWGCNFRTAIFTNLTQDHLDYHQTMEKYRDAKALLFSQLGNTYNHKDQKFAILNADDPASDHFKRVTSAQVIRYGIHTDADVRATDISISSLGTSFMLRTYKGDSPVQMKLVGLFSVYNALAAAAACLAEGIDLCSIISSLESIEGVRGRFERVDVGQDYSVIVDYAHTPDSLENVLKTAEEFTIGKLYCIVGCGGNRDKTKRPLMAAIAVEHSDHAIFTSDNPRFEDPQAILDDMVSGVPNAKDQFTVIPNRREAIEYAIARAQKGDCILIAGKGHETYQIVKDQVFTFDDKEVASVAIQNRIK</sequence>
<evidence type="ECO:0000256" key="6">
    <source>
        <dbReference type="ARBA" id="ARBA00022741"/>
    </source>
</evidence>
<dbReference type="Gene3D" id="3.40.1390.10">
    <property type="entry name" value="MurE/MurF, N-terminal domain"/>
    <property type="match status" value="1"/>
</dbReference>
<keyword evidence="4 12" id="KW-0436">Ligase</keyword>
<dbReference type="EMBL" id="JAGGKT010000001">
    <property type="protein sequence ID" value="MBP1930655.1"/>
    <property type="molecule type" value="Genomic_DNA"/>
</dbReference>
<dbReference type="NCBIfam" id="NF001126">
    <property type="entry name" value="PRK00139.1-4"/>
    <property type="match status" value="1"/>
</dbReference>
<keyword evidence="9 12" id="KW-0573">Peptidoglycan synthesis</keyword>
<feature type="binding site" evidence="12">
    <location>
        <begin position="151"/>
        <end position="152"/>
    </location>
    <ligand>
        <name>UDP-N-acetyl-alpha-D-muramoyl-L-alanyl-D-glutamate</name>
        <dbReference type="ChEBI" id="CHEBI:83900"/>
    </ligand>
</feature>
<evidence type="ECO:0000256" key="1">
    <source>
        <dbReference type="ARBA" id="ARBA00004752"/>
    </source>
</evidence>
<dbReference type="Gene3D" id="3.40.1190.10">
    <property type="entry name" value="Mur-like, catalytic domain"/>
    <property type="match status" value="1"/>
</dbReference>
<comment type="pathway">
    <text evidence="1 12 13">Cell wall biogenesis; peptidoglycan biosynthesis.</text>
</comment>
<evidence type="ECO:0000256" key="10">
    <source>
        <dbReference type="ARBA" id="ARBA00023306"/>
    </source>
</evidence>
<evidence type="ECO:0000256" key="5">
    <source>
        <dbReference type="ARBA" id="ARBA00022618"/>
    </source>
</evidence>
<dbReference type="InterPro" id="IPR005761">
    <property type="entry name" value="UDP-N-AcMur-Glu-dNH2Pim_ligase"/>
</dbReference>
<dbReference type="SUPFAM" id="SSF53623">
    <property type="entry name" value="MurD-like peptide ligases, catalytic domain"/>
    <property type="match status" value="1"/>
</dbReference>
<accession>A0ABS4GL68</accession>
<gene>
    <name evidence="12" type="primary">murE</name>
    <name evidence="17" type="ORF">J2Z37_000642</name>
</gene>
<feature type="binding site" evidence="12">
    <location>
        <position position="150"/>
    </location>
    <ligand>
        <name>UDP-N-acetyl-alpha-D-muramoyl-L-alanyl-D-glutamate</name>
        <dbReference type="ChEBI" id="CHEBI:83900"/>
    </ligand>
</feature>
<feature type="binding site" evidence="12">
    <location>
        <position position="384"/>
    </location>
    <ligand>
        <name>meso-2,6-diaminopimelate</name>
        <dbReference type="ChEBI" id="CHEBI:57791"/>
    </ligand>
</feature>
<evidence type="ECO:0000256" key="9">
    <source>
        <dbReference type="ARBA" id="ARBA00022984"/>
    </source>
</evidence>
<dbReference type="NCBIfam" id="TIGR01085">
    <property type="entry name" value="murE"/>
    <property type="match status" value="1"/>
</dbReference>
<evidence type="ECO:0000259" key="14">
    <source>
        <dbReference type="Pfam" id="PF01225"/>
    </source>
</evidence>
<dbReference type="Pfam" id="PF08245">
    <property type="entry name" value="Mur_ligase_M"/>
    <property type="match status" value="1"/>
</dbReference>
<feature type="binding site" evidence="12">
    <location>
        <position position="460"/>
    </location>
    <ligand>
        <name>meso-2,6-diaminopimelate</name>
        <dbReference type="ChEBI" id="CHEBI:57791"/>
    </ligand>
</feature>
<evidence type="ECO:0000256" key="3">
    <source>
        <dbReference type="ARBA" id="ARBA00022490"/>
    </source>
</evidence>
<feature type="domain" description="Mur ligase N-terminal catalytic" evidence="14">
    <location>
        <begin position="23"/>
        <end position="95"/>
    </location>
</feature>
<dbReference type="PROSITE" id="PS01011">
    <property type="entry name" value="FOLYLPOLYGLU_SYNT_1"/>
    <property type="match status" value="1"/>
</dbReference>
<comment type="catalytic activity">
    <reaction evidence="12">
        <text>UDP-N-acetyl-alpha-D-muramoyl-L-alanyl-D-glutamate + meso-2,6-diaminopimelate + ATP = UDP-N-acetyl-alpha-D-muramoyl-L-alanyl-gamma-D-glutamyl-meso-2,6-diaminopimelate + ADP + phosphate + H(+)</text>
        <dbReference type="Rhea" id="RHEA:23676"/>
        <dbReference type="ChEBI" id="CHEBI:15378"/>
        <dbReference type="ChEBI" id="CHEBI:30616"/>
        <dbReference type="ChEBI" id="CHEBI:43474"/>
        <dbReference type="ChEBI" id="CHEBI:57791"/>
        <dbReference type="ChEBI" id="CHEBI:83900"/>
        <dbReference type="ChEBI" id="CHEBI:83905"/>
        <dbReference type="ChEBI" id="CHEBI:456216"/>
        <dbReference type="EC" id="6.3.2.13"/>
    </reaction>
</comment>
<dbReference type="InterPro" id="IPR004101">
    <property type="entry name" value="Mur_ligase_C"/>
</dbReference>
<feature type="binding site" evidence="12">
    <location>
        <position position="31"/>
    </location>
    <ligand>
        <name>UDP-N-acetyl-alpha-D-muramoyl-L-alanyl-D-glutamate</name>
        <dbReference type="ChEBI" id="CHEBI:83900"/>
    </ligand>
</feature>
<comment type="caution">
    <text evidence="12">Lacks conserved residue(s) required for the propagation of feature annotation.</text>
</comment>
<evidence type="ECO:0000313" key="18">
    <source>
        <dbReference type="Proteomes" id="UP001519343"/>
    </source>
</evidence>
<evidence type="ECO:0000256" key="12">
    <source>
        <dbReference type="HAMAP-Rule" id="MF_00208"/>
    </source>
</evidence>
<feature type="modified residue" description="N6-carboxylysine" evidence="12">
    <location>
        <position position="218"/>
    </location>
</feature>
<dbReference type="GO" id="GO:0008765">
    <property type="term" value="F:UDP-N-acetylmuramoylalanyl-D-glutamate-2,6-diaminopimelate ligase activity"/>
    <property type="evidence" value="ECO:0007669"/>
    <property type="project" value="UniProtKB-EC"/>
</dbReference>
<feature type="short sequence motif" description="Meso-diaminopimelate recognition motif" evidence="12">
    <location>
        <begin position="408"/>
        <end position="411"/>
    </location>
</feature>
<dbReference type="NCBIfam" id="NF001124">
    <property type="entry name" value="PRK00139.1-2"/>
    <property type="match status" value="1"/>
</dbReference>
<keyword evidence="11 12" id="KW-0961">Cell wall biogenesis/degradation</keyword>
<keyword evidence="7 12" id="KW-0067">ATP-binding</keyword>
<comment type="cofactor">
    <cofactor evidence="12">
        <name>Mg(2+)</name>
        <dbReference type="ChEBI" id="CHEBI:18420"/>
    </cofactor>
</comment>
<feature type="binding site" evidence="12">
    <location>
        <begin position="109"/>
        <end position="115"/>
    </location>
    <ligand>
        <name>ATP</name>
        <dbReference type="ChEBI" id="CHEBI:30616"/>
    </ligand>
</feature>
<evidence type="ECO:0000256" key="8">
    <source>
        <dbReference type="ARBA" id="ARBA00022960"/>
    </source>
</evidence>
<dbReference type="Proteomes" id="UP001519343">
    <property type="component" value="Unassembled WGS sequence"/>
</dbReference>
<dbReference type="InterPro" id="IPR000713">
    <property type="entry name" value="Mur_ligase_N"/>
</dbReference>
<dbReference type="HAMAP" id="MF_00208">
    <property type="entry name" value="MurE"/>
    <property type="match status" value="1"/>
</dbReference>
<proteinExistence type="inferred from homology"/>
<comment type="caution">
    <text evidence="17">The sequence shown here is derived from an EMBL/GenBank/DDBJ whole genome shotgun (WGS) entry which is preliminary data.</text>
</comment>
<dbReference type="InterPro" id="IPR013221">
    <property type="entry name" value="Mur_ligase_cen"/>
</dbReference>
<organism evidence="17 18">
    <name type="scientific">Ammoniphilus resinae</name>
    <dbReference type="NCBI Taxonomy" id="861532"/>
    <lineage>
        <taxon>Bacteria</taxon>
        <taxon>Bacillati</taxon>
        <taxon>Bacillota</taxon>
        <taxon>Bacilli</taxon>
        <taxon>Bacillales</taxon>
        <taxon>Paenibacillaceae</taxon>
        <taxon>Aneurinibacillus group</taxon>
        <taxon>Ammoniphilus</taxon>
    </lineage>
</organism>
<feature type="binding site" evidence="12">
    <location>
        <begin position="408"/>
        <end position="411"/>
    </location>
    <ligand>
        <name>meso-2,6-diaminopimelate</name>
        <dbReference type="ChEBI" id="CHEBI:57791"/>
    </ligand>
</feature>
<comment type="function">
    <text evidence="12">Catalyzes the addition of meso-diaminopimelic acid to the nucleotide precursor UDP-N-acetylmuramoyl-L-alanyl-D-glutamate (UMAG) in the biosynthesis of bacterial cell-wall peptidoglycan.</text>
</comment>
<feature type="domain" description="Mur ligase central" evidence="16">
    <location>
        <begin position="107"/>
        <end position="313"/>
    </location>
</feature>
<feature type="binding site" evidence="12">
    <location>
        <position position="464"/>
    </location>
    <ligand>
        <name>meso-2,6-diaminopimelate</name>
        <dbReference type="ChEBI" id="CHEBI:57791"/>
    </ligand>
</feature>
<dbReference type="SUPFAM" id="SSF63418">
    <property type="entry name" value="MurE/MurF N-terminal domain"/>
    <property type="match status" value="1"/>
</dbReference>